<dbReference type="InterPro" id="IPR004399">
    <property type="entry name" value="HMP/HMP-P_kinase_dom"/>
</dbReference>
<keyword evidence="6" id="KW-0067">ATP-binding</keyword>
<evidence type="ECO:0000256" key="4">
    <source>
        <dbReference type="ARBA" id="ARBA00022741"/>
    </source>
</evidence>
<gene>
    <name evidence="8" type="primary">thiD_2</name>
    <name evidence="8" type="ORF">GAK30_03376</name>
</gene>
<comment type="pathway">
    <text evidence="1">Cofactor biosynthesis; thiamine diphosphate biosynthesis.</text>
</comment>
<dbReference type="GO" id="GO:0009229">
    <property type="term" value="P:thiamine diphosphate biosynthetic process"/>
    <property type="evidence" value="ECO:0007669"/>
    <property type="project" value="UniProtKB-UniPathway"/>
</dbReference>
<reference evidence="9" key="1">
    <citation type="journal article" date="2020" name="MBio">
        <title>Horizontal gene transfer to a defensive symbiont with a reduced genome amongst a multipartite beetle microbiome.</title>
        <authorList>
            <person name="Waterworth S.C."/>
            <person name="Florez L.V."/>
            <person name="Rees E.R."/>
            <person name="Hertweck C."/>
            <person name="Kaltenpoth M."/>
            <person name="Kwan J.C."/>
        </authorList>
    </citation>
    <scope>NUCLEOTIDE SEQUENCE [LARGE SCALE GENOMIC DNA]</scope>
</reference>
<dbReference type="Pfam" id="PF08543">
    <property type="entry name" value="Phos_pyr_kin"/>
    <property type="match status" value="1"/>
</dbReference>
<dbReference type="GO" id="GO:0009228">
    <property type="term" value="P:thiamine biosynthetic process"/>
    <property type="evidence" value="ECO:0007669"/>
    <property type="project" value="InterPro"/>
</dbReference>
<dbReference type="InterPro" id="IPR029056">
    <property type="entry name" value="Ribokinase-like"/>
</dbReference>
<organism evidence="8 9">
    <name type="scientific">Paracidovorax wautersii</name>
    <dbReference type="NCBI Taxonomy" id="1177982"/>
    <lineage>
        <taxon>Bacteria</taxon>
        <taxon>Pseudomonadati</taxon>
        <taxon>Pseudomonadota</taxon>
        <taxon>Betaproteobacteria</taxon>
        <taxon>Burkholderiales</taxon>
        <taxon>Comamonadaceae</taxon>
        <taxon>Paracidovorax</taxon>
    </lineage>
</organism>
<dbReference type="GO" id="GO:0008902">
    <property type="term" value="F:hydroxymethylpyrimidine kinase activity"/>
    <property type="evidence" value="ECO:0007669"/>
    <property type="project" value="UniProtKB-EC"/>
</dbReference>
<name>A0A7V8FL94_9BURK</name>
<dbReference type="CDD" id="cd01169">
    <property type="entry name" value="HMPP_kinase"/>
    <property type="match status" value="1"/>
</dbReference>
<dbReference type="Gene3D" id="3.40.1190.20">
    <property type="match status" value="1"/>
</dbReference>
<keyword evidence="3" id="KW-0808">Transferase</keyword>
<dbReference type="PANTHER" id="PTHR20858:SF17">
    <property type="entry name" value="HYDROXYMETHYLPYRIMIDINE_PHOSPHOMETHYLPYRIMIDINE KINASE THI20-RELATED"/>
    <property type="match status" value="1"/>
</dbReference>
<keyword evidence="4" id="KW-0547">Nucleotide-binding</keyword>
<keyword evidence="5 8" id="KW-0418">Kinase</keyword>
<evidence type="ECO:0000256" key="2">
    <source>
        <dbReference type="ARBA" id="ARBA00012135"/>
    </source>
</evidence>
<dbReference type="GO" id="GO:0005524">
    <property type="term" value="F:ATP binding"/>
    <property type="evidence" value="ECO:0007669"/>
    <property type="project" value="UniProtKB-KW"/>
</dbReference>
<proteinExistence type="predicted"/>
<dbReference type="SUPFAM" id="SSF53613">
    <property type="entry name" value="Ribokinase-like"/>
    <property type="match status" value="1"/>
</dbReference>
<dbReference type="NCBIfam" id="TIGR00097">
    <property type="entry name" value="HMP-P_kinase"/>
    <property type="match status" value="1"/>
</dbReference>
<evidence type="ECO:0000256" key="3">
    <source>
        <dbReference type="ARBA" id="ARBA00022679"/>
    </source>
</evidence>
<evidence type="ECO:0000256" key="5">
    <source>
        <dbReference type="ARBA" id="ARBA00022777"/>
    </source>
</evidence>
<dbReference type="PANTHER" id="PTHR20858">
    <property type="entry name" value="PHOSPHOMETHYLPYRIMIDINE KINASE"/>
    <property type="match status" value="1"/>
</dbReference>
<dbReference type="AlphaFoldDB" id="A0A7V8FL94"/>
<dbReference type="InterPro" id="IPR013749">
    <property type="entry name" value="PM/HMP-P_kinase-1"/>
</dbReference>
<dbReference type="FunFam" id="3.40.1190.20:FF:000003">
    <property type="entry name" value="Phosphomethylpyrimidine kinase ThiD"/>
    <property type="match status" value="1"/>
</dbReference>
<evidence type="ECO:0000259" key="7">
    <source>
        <dbReference type="Pfam" id="PF08543"/>
    </source>
</evidence>
<dbReference type="Proteomes" id="UP000461670">
    <property type="component" value="Unassembled WGS sequence"/>
</dbReference>
<dbReference type="GO" id="GO:0008972">
    <property type="term" value="F:phosphomethylpyrimidine kinase activity"/>
    <property type="evidence" value="ECO:0007669"/>
    <property type="project" value="InterPro"/>
</dbReference>
<dbReference type="UniPathway" id="UPA00060">
    <property type="reaction ID" value="UER00138"/>
</dbReference>
<dbReference type="GO" id="GO:0005829">
    <property type="term" value="C:cytosol"/>
    <property type="evidence" value="ECO:0007669"/>
    <property type="project" value="TreeGrafter"/>
</dbReference>
<evidence type="ECO:0000313" key="9">
    <source>
        <dbReference type="Proteomes" id="UP000461670"/>
    </source>
</evidence>
<accession>A0A7V8FL94</accession>
<evidence type="ECO:0000313" key="8">
    <source>
        <dbReference type="EMBL" id="KAF1018978.1"/>
    </source>
</evidence>
<evidence type="ECO:0000256" key="6">
    <source>
        <dbReference type="ARBA" id="ARBA00022840"/>
    </source>
</evidence>
<feature type="domain" description="Pyridoxamine kinase/Phosphomethylpyrimidine kinase" evidence="7">
    <location>
        <begin position="21"/>
        <end position="272"/>
    </location>
</feature>
<protein>
    <recommendedName>
        <fullName evidence="2">hydroxymethylpyrimidine kinase</fullName>
        <ecNumber evidence="2">2.7.1.49</ecNumber>
    </recommendedName>
</protein>
<sequence>MSDVFASPARYPRVLSIAGSDSGGGAGIQADLKTFSALGCYGMTAITALTAQNTQGVRAIHAVPCDMLDAQINAVVEDIGVDAVKIGMLHSADVARTVAQALDRHQLERVVFDPVMVSAAGAPLIDEGAIDTLVREVFPRAALITPNLDEAALLLGRTLDTADALHRAAGDLLDLGARAVLLKGGHLPGLDVLDILAWKDADGRVQQQLLQAPRIATHNLHGTGCTLSSAIAAYLALELDLLPAVQAARAYVMSALQAGAHVRTGGGVGPLNHGFAPRAMQVR</sequence>
<comment type="caution">
    <text evidence="8">The sequence shown here is derived from an EMBL/GenBank/DDBJ whole genome shotgun (WGS) entry which is preliminary data.</text>
</comment>
<dbReference type="EC" id="2.7.1.49" evidence="2"/>
<dbReference type="EMBL" id="WNDQ01000068">
    <property type="protein sequence ID" value="KAF1018978.1"/>
    <property type="molecule type" value="Genomic_DNA"/>
</dbReference>
<evidence type="ECO:0000256" key="1">
    <source>
        <dbReference type="ARBA" id="ARBA00004948"/>
    </source>
</evidence>